<sequence length="43" mass="5065">MKRLLQFLRIIQLFLLLPFEISSGSKKRAYLKIKKMMVAANLL</sequence>
<dbReference type="Proteomes" id="UP001228636">
    <property type="component" value="Unassembled WGS sequence"/>
</dbReference>
<dbReference type="RefSeq" id="WP_261971860.1">
    <property type="nucleotide sequence ID" value="NZ_CP019336.1"/>
</dbReference>
<protein>
    <submittedName>
        <fullName evidence="1">Uncharacterized protein</fullName>
    </submittedName>
</protein>
<dbReference type="EMBL" id="JAUFQH010000003">
    <property type="protein sequence ID" value="MDN3618679.1"/>
    <property type="molecule type" value="Genomic_DNA"/>
</dbReference>
<evidence type="ECO:0000313" key="2">
    <source>
        <dbReference type="Proteomes" id="UP001228636"/>
    </source>
</evidence>
<dbReference type="AlphaFoldDB" id="A0AAJ1QUR7"/>
<gene>
    <name evidence="1" type="ORF">QWY81_04320</name>
</gene>
<comment type="caution">
    <text evidence="1">The sequence shown here is derived from an EMBL/GenBank/DDBJ whole genome shotgun (WGS) entry which is preliminary data.</text>
</comment>
<accession>A0AAJ1QUR7</accession>
<name>A0AAJ1QUR7_9FLAO</name>
<organism evidence="1 2">
    <name type="scientific">Polaribacter sejongensis</name>
    <dbReference type="NCBI Taxonomy" id="985043"/>
    <lineage>
        <taxon>Bacteria</taxon>
        <taxon>Pseudomonadati</taxon>
        <taxon>Bacteroidota</taxon>
        <taxon>Flavobacteriia</taxon>
        <taxon>Flavobacteriales</taxon>
        <taxon>Flavobacteriaceae</taxon>
    </lineage>
</organism>
<reference evidence="1 2" key="1">
    <citation type="journal article" date="2014" name="Int. J. Syst. Evol. Microbiol.">
        <title>Complete genome sequence of Corynebacterium casei LMG S-19264T (=DSM 44701T), isolated from a smear-ripened cheese.</title>
        <authorList>
            <consortium name="US DOE Joint Genome Institute (JGI-PGF)"/>
            <person name="Walter F."/>
            <person name="Albersmeier A."/>
            <person name="Kalinowski J."/>
            <person name="Ruckert C."/>
        </authorList>
    </citation>
    <scope>NUCLEOTIDE SEQUENCE [LARGE SCALE GENOMIC DNA]</scope>
    <source>
        <strain evidence="1 2">CECT 8670</strain>
    </source>
</reference>
<evidence type="ECO:0000313" key="1">
    <source>
        <dbReference type="EMBL" id="MDN3618679.1"/>
    </source>
</evidence>
<proteinExistence type="predicted"/>